<proteinExistence type="predicted"/>
<accession>K3ZP79</accession>
<reference evidence="2" key="1">
    <citation type="journal article" date="2012" name="Nat. Biotechnol.">
        <title>Reference genome sequence of the model plant Setaria.</title>
        <authorList>
            <person name="Bennetzen J.L."/>
            <person name="Schmutz J."/>
            <person name="Wang H."/>
            <person name="Percifield R."/>
            <person name="Hawkins J."/>
            <person name="Pontaroli A.C."/>
            <person name="Estep M."/>
            <person name="Feng L."/>
            <person name="Vaughn J.N."/>
            <person name="Grimwood J."/>
            <person name="Jenkins J."/>
            <person name="Barry K."/>
            <person name="Lindquist E."/>
            <person name="Hellsten U."/>
            <person name="Deshpande S."/>
            <person name="Wang X."/>
            <person name="Wu X."/>
            <person name="Mitros T."/>
            <person name="Triplett J."/>
            <person name="Yang X."/>
            <person name="Ye C.Y."/>
            <person name="Mauro-Herrera M."/>
            <person name="Wang L."/>
            <person name="Li P."/>
            <person name="Sharma M."/>
            <person name="Sharma R."/>
            <person name="Ronald P.C."/>
            <person name="Panaud O."/>
            <person name="Kellogg E.A."/>
            <person name="Brutnell T.P."/>
            <person name="Doust A.N."/>
            <person name="Tuskan G.A."/>
            <person name="Rokhsar D."/>
            <person name="Devos K.M."/>
        </authorList>
    </citation>
    <scope>NUCLEOTIDE SEQUENCE [LARGE SCALE GENOMIC DNA]</scope>
    <source>
        <strain evidence="2">cv. Yugu1</strain>
    </source>
</reference>
<protein>
    <submittedName>
        <fullName evidence="1">Uncharacterized protein</fullName>
    </submittedName>
</protein>
<dbReference type="EnsemblPlants" id="KQK94080">
    <property type="protein sequence ID" value="KQK94080"/>
    <property type="gene ID" value="SETIT_028409mg"/>
</dbReference>
<dbReference type="Gramene" id="KQK94080">
    <property type="protein sequence ID" value="KQK94080"/>
    <property type="gene ID" value="SETIT_028409mg"/>
</dbReference>
<evidence type="ECO:0000313" key="2">
    <source>
        <dbReference type="Proteomes" id="UP000004995"/>
    </source>
</evidence>
<dbReference type="EMBL" id="AGNK02004751">
    <property type="status" value="NOT_ANNOTATED_CDS"/>
    <property type="molecule type" value="Genomic_DNA"/>
</dbReference>
<dbReference type="HOGENOM" id="CLU_2431183_0_0_1"/>
<dbReference type="AlphaFoldDB" id="K3ZP79"/>
<sequence length="91" mass="10526">MRNSTSFVSSTIRFLVTDGSHFFEHSKISLFHLFHMLDHFLVHKFLSIHFMSIQYKTFLAPCLSLNVDIKAWNSELALGTLNLFGCSWNSN</sequence>
<dbReference type="Proteomes" id="UP000004995">
    <property type="component" value="Unassembled WGS sequence"/>
</dbReference>
<evidence type="ECO:0000313" key="1">
    <source>
        <dbReference type="EnsemblPlants" id="KQK94080"/>
    </source>
</evidence>
<dbReference type="InParanoid" id="K3ZP79"/>
<name>K3ZP79_SETIT</name>
<keyword evidence="2" id="KW-1185">Reference proteome</keyword>
<organism evidence="1 2">
    <name type="scientific">Setaria italica</name>
    <name type="common">Foxtail millet</name>
    <name type="synonym">Panicum italicum</name>
    <dbReference type="NCBI Taxonomy" id="4555"/>
    <lineage>
        <taxon>Eukaryota</taxon>
        <taxon>Viridiplantae</taxon>
        <taxon>Streptophyta</taxon>
        <taxon>Embryophyta</taxon>
        <taxon>Tracheophyta</taxon>
        <taxon>Spermatophyta</taxon>
        <taxon>Magnoliopsida</taxon>
        <taxon>Liliopsida</taxon>
        <taxon>Poales</taxon>
        <taxon>Poaceae</taxon>
        <taxon>PACMAD clade</taxon>
        <taxon>Panicoideae</taxon>
        <taxon>Panicodae</taxon>
        <taxon>Paniceae</taxon>
        <taxon>Cenchrinae</taxon>
        <taxon>Setaria</taxon>
    </lineage>
</organism>
<reference evidence="1" key="2">
    <citation type="submission" date="2018-08" db="UniProtKB">
        <authorList>
            <consortium name="EnsemblPlants"/>
        </authorList>
    </citation>
    <scope>IDENTIFICATION</scope>
    <source>
        <strain evidence="1">Yugu1</strain>
    </source>
</reference>